<comment type="caution">
    <text evidence="8">The sequence shown here is derived from an EMBL/GenBank/DDBJ whole genome shotgun (WGS) entry which is preliminary data.</text>
</comment>
<keyword evidence="5 7" id="KW-1133">Transmembrane helix</keyword>
<dbReference type="AlphaFoldDB" id="A0A4R0JE02"/>
<keyword evidence="6 7" id="KW-0472">Membrane</keyword>
<feature type="transmembrane region" description="Helical" evidence="7">
    <location>
        <begin position="375"/>
        <end position="394"/>
    </location>
</feature>
<gene>
    <name evidence="8" type="ORF">E0H75_31830</name>
</gene>
<protein>
    <submittedName>
        <fullName evidence="8">MFS transporter</fullName>
    </submittedName>
</protein>
<dbReference type="PANTHER" id="PTHR23513">
    <property type="entry name" value="INTEGRAL MEMBRANE EFFLUX PROTEIN-RELATED"/>
    <property type="match status" value="1"/>
</dbReference>
<dbReference type="PANTHER" id="PTHR23513:SF9">
    <property type="entry name" value="ENTEROBACTIN EXPORTER ENTS"/>
    <property type="match status" value="1"/>
</dbReference>
<evidence type="ECO:0000256" key="5">
    <source>
        <dbReference type="ARBA" id="ARBA00022989"/>
    </source>
</evidence>
<dbReference type="GO" id="GO:0005886">
    <property type="term" value="C:plasma membrane"/>
    <property type="evidence" value="ECO:0007669"/>
    <property type="project" value="UniProtKB-SubCell"/>
</dbReference>
<evidence type="ECO:0000313" key="8">
    <source>
        <dbReference type="EMBL" id="TCC45103.1"/>
    </source>
</evidence>
<keyword evidence="4 7" id="KW-0812">Transmembrane</keyword>
<dbReference type="CDD" id="cd06173">
    <property type="entry name" value="MFS_MefA_like"/>
    <property type="match status" value="1"/>
</dbReference>
<dbReference type="Gene3D" id="1.20.1250.20">
    <property type="entry name" value="MFS general substrate transporter like domains"/>
    <property type="match status" value="1"/>
</dbReference>
<dbReference type="InterPro" id="IPR010290">
    <property type="entry name" value="TM_effector"/>
</dbReference>
<dbReference type="EMBL" id="SJKD01000008">
    <property type="protein sequence ID" value="TCC45103.1"/>
    <property type="molecule type" value="Genomic_DNA"/>
</dbReference>
<feature type="transmembrane region" description="Helical" evidence="7">
    <location>
        <begin position="213"/>
        <end position="238"/>
    </location>
</feature>
<keyword evidence="9" id="KW-1185">Reference proteome</keyword>
<name>A0A4R0JE02_9ACTN</name>
<evidence type="ECO:0000256" key="2">
    <source>
        <dbReference type="ARBA" id="ARBA00022448"/>
    </source>
</evidence>
<evidence type="ECO:0000313" key="9">
    <source>
        <dbReference type="Proteomes" id="UP000293342"/>
    </source>
</evidence>
<dbReference type="SUPFAM" id="SSF103473">
    <property type="entry name" value="MFS general substrate transporter"/>
    <property type="match status" value="1"/>
</dbReference>
<proteinExistence type="predicted"/>
<keyword evidence="2" id="KW-0813">Transport</keyword>
<keyword evidence="3" id="KW-1003">Cell membrane</keyword>
<evidence type="ECO:0000256" key="6">
    <source>
        <dbReference type="ARBA" id="ARBA00023136"/>
    </source>
</evidence>
<evidence type="ECO:0000256" key="3">
    <source>
        <dbReference type="ARBA" id="ARBA00022475"/>
    </source>
</evidence>
<evidence type="ECO:0000256" key="7">
    <source>
        <dbReference type="SAM" id="Phobius"/>
    </source>
</evidence>
<organism evidence="8 9">
    <name type="scientific">Kribbella capetownensis</name>
    <dbReference type="NCBI Taxonomy" id="1572659"/>
    <lineage>
        <taxon>Bacteria</taxon>
        <taxon>Bacillati</taxon>
        <taxon>Actinomycetota</taxon>
        <taxon>Actinomycetes</taxon>
        <taxon>Propionibacteriales</taxon>
        <taxon>Kribbellaceae</taxon>
        <taxon>Kribbella</taxon>
    </lineage>
</organism>
<sequence length="410" mass="42388">MMRAFIDLRPLRVSPAFRRLWTGQMLSTFGGQLAFVAVMIQVWDETSSAAWTGAVGLSKAVPMILLGLFAGAAVDRFERRRFYLITTTGQLVTAGLMASQLIIGSVPVGVLLGLVAVQASFGAASGPVARTVLPQLLPRDLLASGIALNRIAFQGPMLIGPAVGGLVVSAWGTGVCYLIDCLSFLAALYGVLGLPRLRVEAVARAGLRGVQDGLAFLVATPVIRGALITDLAATVLAMPVSLFPVINAEKFGNDPRTLGLFLTAIAVGGVAASVLSGVFTRLPRHGVVMLTGSAVWGIALLLFAFAPTPWLALVFLALAGAADTVSVVSRSTIIQLHTPNELLGRVTAAEQIVGQAGPDLGNLRGGVVAQLTSPVASLASGAFLCIAAVAAVAVRTPRLRAPAPEEELTS</sequence>
<dbReference type="Proteomes" id="UP000293342">
    <property type="component" value="Unassembled WGS sequence"/>
</dbReference>
<dbReference type="OrthoDB" id="5494559at2"/>
<accession>A0A4R0JE02</accession>
<feature type="transmembrane region" description="Helical" evidence="7">
    <location>
        <begin position="49"/>
        <end position="70"/>
    </location>
</feature>
<feature type="transmembrane region" description="Helical" evidence="7">
    <location>
        <begin position="171"/>
        <end position="192"/>
    </location>
</feature>
<comment type="subcellular location">
    <subcellularLocation>
        <location evidence="1">Cell inner membrane</location>
        <topology evidence="1">Multi-pass membrane protein</topology>
    </subcellularLocation>
</comment>
<evidence type="ECO:0000256" key="1">
    <source>
        <dbReference type="ARBA" id="ARBA00004429"/>
    </source>
</evidence>
<evidence type="ECO:0000256" key="4">
    <source>
        <dbReference type="ARBA" id="ARBA00022692"/>
    </source>
</evidence>
<feature type="transmembrane region" description="Helical" evidence="7">
    <location>
        <begin position="20"/>
        <end position="43"/>
    </location>
</feature>
<reference evidence="8 9" key="1">
    <citation type="submission" date="2019-02" db="EMBL/GenBank/DDBJ databases">
        <title>Kribbella capetownensis sp. nov. and Kribbella speibonae sp. nov., isolated from soil.</title>
        <authorList>
            <person name="Curtis S.M."/>
            <person name="Norton I."/>
            <person name="Everest G.J."/>
            <person name="Meyers P.R."/>
        </authorList>
    </citation>
    <scope>NUCLEOTIDE SEQUENCE [LARGE SCALE GENOMIC DNA]</scope>
    <source>
        <strain evidence="8 9">YM53</strain>
    </source>
</reference>
<dbReference type="Pfam" id="PF05977">
    <property type="entry name" value="MFS_3"/>
    <property type="match status" value="1"/>
</dbReference>
<dbReference type="InterPro" id="IPR036259">
    <property type="entry name" value="MFS_trans_sf"/>
</dbReference>
<feature type="transmembrane region" description="Helical" evidence="7">
    <location>
        <begin position="286"/>
        <end position="306"/>
    </location>
</feature>
<feature type="transmembrane region" description="Helical" evidence="7">
    <location>
        <begin position="258"/>
        <end position="279"/>
    </location>
</feature>